<feature type="region of interest" description="Disordered" evidence="1">
    <location>
        <begin position="75"/>
        <end position="126"/>
    </location>
</feature>
<name>A7AWK5_BABBO</name>
<reference evidence="3" key="3">
    <citation type="journal article" date="2021" name="Int. J. Parasitol.">
        <title>Comparative analysis of gene expression between Babesia bovis blood stages and kinetes allowed by improved genome annotation.</title>
        <authorList>
            <person name="Ueti M.W."/>
            <person name="Johnson W.C."/>
            <person name="Kappmeyer L.S."/>
            <person name="Herndon D.R."/>
            <person name="Mousel M.R."/>
            <person name="Reif K.E."/>
            <person name="Taus N.S."/>
            <person name="Ifeonu O.O."/>
            <person name="Silva J.C."/>
            <person name="Suarez C.E."/>
            <person name="Brayton K.A."/>
        </authorList>
    </citation>
    <scope>NUCLEOTIDE SEQUENCE [LARGE SCALE GENOMIC DNA]</scope>
</reference>
<sequence>MDSKSNPLGNPTANRKPKVSGVSNMSHMGYKGSPISSKPQVNETQGHTFTKSATMNRHPVDINLAKKRIMPVNAESKATPPKRPNVQDTSKPMFKHFVPPSPNTATGNVPMELPQPTPEEASPPPIPDMSKLDTKKLLSRLVDVTKITSTPSGESLESRLQFFGYTIADILMRNADIVECCRLTGESTETADVDQTKLRLMTNASQAFFSDMVELSDQMHEMINNLPPFYTRTTPFFRNLEIQSGDFTSYSHTHLPQAAVSKQLVRLQSEFLQNYKPKSQ</sequence>
<feature type="region of interest" description="Disordered" evidence="1">
    <location>
        <begin position="1"/>
        <end position="51"/>
    </location>
</feature>
<feature type="compositionally biased region" description="Polar residues" evidence="1">
    <location>
        <begin position="1"/>
        <end position="13"/>
    </location>
</feature>
<dbReference type="InParanoid" id="A7AWK5"/>
<dbReference type="KEGG" id="bbo:BBOV_I003510"/>
<evidence type="ECO:0000256" key="1">
    <source>
        <dbReference type="SAM" id="MobiDB-lite"/>
    </source>
</evidence>
<dbReference type="GeneID" id="5477217"/>
<organism evidence="2 3">
    <name type="scientific">Babesia bovis</name>
    <dbReference type="NCBI Taxonomy" id="5865"/>
    <lineage>
        <taxon>Eukaryota</taxon>
        <taxon>Sar</taxon>
        <taxon>Alveolata</taxon>
        <taxon>Apicomplexa</taxon>
        <taxon>Aconoidasida</taxon>
        <taxon>Piroplasmida</taxon>
        <taxon>Babesiidae</taxon>
        <taxon>Babesia</taxon>
    </lineage>
</organism>
<feature type="compositionally biased region" description="Pro residues" evidence="1">
    <location>
        <begin position="113"/>
        <end position="126"/>
    </location>
</feature>
<reference evidence="2 3" key="1">
    <citation type="journal article" date="2007" name="PLoS Pathog.">
        <title>Genome sequence of Babesia bovis and comparative analysis of apicomplexan hemoprotozoa.</title>
        <authorList>
            <person name="Brayton K.A."/>
            <person name="Lau A.O.T."/>
            <person name="Herndon D.R."/>
            <person name="Hannick L."/>
            <person name="Kappmeyer L.S."/>
            <person name="Berens S.J."/>
            <person name="Bidwell S.L."/>
            <person name="Brown W.C."/>
            <person name="Crabtree J."/>
            <person name="Fadrosh D."/>
            <person name="Feldblum T."/>
            <person name="Forberger H.A."/>
            <person name="Haas B.J."/>
            <person name="Howell J.M."/>
            <person name="Khouri H."/>
            <person name="Koo H."/>
            <person name="Mann D.J."/>
            <person name="Norimine J."/>
            <person name="Paulsen I.T."/>
            <person name="Radune D."/>
            <person name="Ren Q."/>
            <person name="Smith R.K. Jr."/>
            <person name="Suarez C.E."/>
            <person name="White O."/>
            <person name="Wortman J.R."/>
            <person name="Knowles D.P. Jr."/>
            <person name="McElwain T.F."/>
            <person name="Nene V.M."/>
        </authorList>
    </citation>
    <scope>NUCLEOTIDE SEQUENCE [LARGE SCALE GENOMIC DNA]</scope>
    <source>
        <strain evidence="2">T2Bo</strain>
    </source>
</reference>
<dbReference type="AlphaFoldDB" id="A7AWK5"/>
<comment type="caution">
    <text evidence="2">The sequence shown here is derived from an EMBL/GenBank/DDBJ whole genome shotgun (WGS) entry which is preliminary data.</text>
</comment>
<dbReference type="VEuPathDB" id="PiroplasmaDB:BBOV_I003510"/>
<proteinExistence type="predicted"/>
<evidence type="ECO:0000313" key="3">
    <source>
        <dbReference type="Proteomes" id="UP000002173"/>
    </source>
</evidence>
<gene>
    <name evidence="2" type="ORF">BBOV_I003510</name>
</gene>
<dbReference type="RefSeq" id="XP_001609001.1">
    <property type="nucleotide sequence ID" value="XM_001608951.1"/>
</dbReference>
<evidence type="ECO:0000313" key="2">
    <source>
        <dbReference type="EMBL" id="EDO05433.1"/>
    </source>
</evidence>
<feature type="compositionally biased region" description="Polar residues" evidence="1">
    <location>
        <begin position="34"/>
        <end position="51"/>
    </location>
</feature>
<protein>
    <submittedName>
        <fullName evidence="2">Uncharacterized protein</fullName>
    </submittedName>
</protein>
<dbReference type="eggNOG" id="ENOG502QWXH">
    <property type="taxonomic scope" value="Eukaryota"/>
</dbReference>
<dbReference type="EMBL" id="AAXT01000005">
    <property type="protein sequence ID" value="EDO05433.1"/>
    <property type="molecule type" value="Genomic_DNA"/>
</dbReference>
<dbReference type="Proteomes" id="UP000002173">
    <property type="component" value="Unassembled WGS sequence"/>
</dbReference>
<accession>A7AWK5</accession>
<keyword evidence="3" id="KW-1185">Reference proteome</keyword>
<reference evidence="3" key="2">
    <citation type="journal article" date="2020" name="Data Brief">
        <title>Transcriptome dataset of Babesia bovis life stages within vertebrate and invertebrate hosts.</title>
        <authorList>
            <person name="Ueti M.W."/>
            <person name="Johnson W.C."/>
            <person name="Kappmeyer L.S."/>
            <person name="Herndon D.R."/>
            <person name="Mousel M.R."/>
            <person name="Reif K.E."/>
            <person name="Taus N.S."/>
            <person name="Ifeonu O.O."/>
            <person name="Silva J.C."/>
            <person name="Suarez C.E."/>
            <person name="Brayton K.A."/>
        </authorList>
    </citation>
    <scope>NUCLEOTIDE SEQUENCE [LARGE SCALE GENOMIC DNA]</scope>
</reference>